<dbReference type="Proteomes" id="UP000324222">
    <property type="component" value="Unassembled WGS sequence"/>
</dbReference>
<gene>
    <name evidence="2" type="ORF">E2C01_006284</name>
</gene>
<dbReference type="EMBL" id="VSRR010000289">
    <property type="protein sequence ID" value="MPC13546.1"/>
    <property type="molecule type" value="Genomic_DNA"/>
</dbReference>
<keyword evidence="3" id="KW-1185">Reference proteome</keyword>
<organism evidence="2 3">
    <name type="scientific">Portunus trituberculatus</name>
    <name type="common">Swimming crab</name>
    <name type="synonym">Neptunus trituberculatus</name>
    <dbReference type="NCBI Taxonomy" id="210409"/>
    <lineage>
        <taxon>Eukaryota</taxon>
        <taxon>Metazoa</taxon>
        <taxon>Ecdysozoa</taxon>
        <taxon>Arthropoda</taxon>
        <taxon>Crustacea</taxon>
        <taxon>Multicrustacea</taxon>
        <taxon>Malacostraca</taxon>
        <taxon>Eumalacostraca</taxon>
        <taxon>Eucarida</taxon>
        <taxon>Decapoda</taxon>
        <taxon>Pleocyemata</taxon>
        <taxon>Brachyura</taxon>
        <taxon>Eubrachyura</taxon>
        <taxon>Portunoidea</taxon>
        <taxon>Portunidae</taxon>
        <taxon>Portuninae</taxon>
        <taxon>Portunus</taxon>
    </lineage>
</organism>
<keyword evidence="1" id="KW-0812">Transmembrane</keyword>
<keyword evidence="1" id="KW-1133">Transmembrane helix</keyword>
<comment type="caution">
    <text evidence="2">The sequence shown here is derived from an EMBL/GenBank/DDBJ whole genome shotgun (WGS) entry which is preliminary data.</text>
</comment>
<feature type="transmembrane region" description="Helical" evidence="1">
    <location>
        <begin position="12"/>
        <end position="33"/>
    </location>
</feature>
<evidence type="ECO:0000256" key="1">
    <source>
        <dbReference type="SAM" id="Phobius"/>
    </source>
</evidence>
<proteinExistence type="predicted"/>
<dbReference type="AlphaFoldDB" id="A0A5B7CYW6"/>
<evidence type="ECO:0000313" key="3">
    <source>
        <dbReference type="Proteomes" id="UP000324222"/>
    </source>
</evidence>
<protein>
    <submittedName>
        <fullName evidence="2">Uncharacterized protein</fullName>
    </submittedName>
</protein>
<reference evidence="2 3" key="1">
    <citation type="submission" date="2019-05" db="EMBL/GenBank/DDBJ databases">
        <title>Another draft genome of Portunus trituberculatus and its Hox gene families provides insights of decapod evolution.</title>
        <authorList>
            <person name="Jeong J.-H."/>
            <person name="Song I."/>
            <person name="Kim S."/>
            <person name="Choi T."/>
            <person name="Kim D."/>
            <person name="Ryu S."/>
            <person name="Kim W."/>
        </authorList>
    </citation>
    <scope>NUCLEOTIDE SEQUENCE [LARGE SCALE GENOMIC DNA]</scope>
    <source>
        <tissue evidence="2">Muscle</tissue>
    </source>
</reference>
<keyword evidence="1" id="KW-0472">Membrane</keyword>
<accession>A0A5B7CYW6</accession>
<name>A0A5B7CYW6_PORTR</name>
<evidence type="ECO:0000313" key="2">
    <source>
        <dbReference type="EMBL" id="MPC13546.1"/>
    </source>
</evidence>
<sequence>MHSISPPFCVENYFPVSFTHCLILISFTCPLVLPSSITRTRSSLSIFSISFTIL</sequence>